<reference evidence="7" key="1">
    <citation type="submission" date="2020-05" db="EMBL/GenBank/DDBJ databases">
        <authorList>
            <person name="Chiriac C."/>
            <person name="Salcher M."/>
            <person name="Ghai R."/>
            <person name="Kavagutti S V."/>
        </authorList>
    </citation>
    <scope>NUCLEOTIDE SEQUENCE</scope>
</reference>
<evidence type="ECO:0000313" key="7">
    <source>
        <dbReference type="EMBL" id="CAB4554141.1"/>
    </source>
</evidence>
<protein>
    <submittedName>
        <fullName evidence="7">Unannotated protein</fullName>
    </submittedName>
</protein>
<dbReference type="EMBL" id="CAFBRX010000257">
    <property type="protein sequence ID" value="CAB5137215.1"/>
    <property type="molecule type" value="Genomic_DNA"/>
</dbReference>
<feature type="transmembrane region" description="Helical" evidence="5">
    <location>
        <begin position="222"/>
        <end position="246"/>
    </location>
</feature>
<evidence type="ECO:0000256" key="1">
    <source>
        <dbReference type="ARBA" id="ARBA00004141"/>
    </source>
</evidence>
<feature type="domain" description="EamA" evidence="6">
    <location>
        <begin position="164"/>
        <end position="297"/>
    </location>
</feature>
<feature type="transmembrane region" description="Helical" evidence="5">
    <location>
        <begin position="131"/>
        <end position="151"/>
    </location>
</feature>
<evidence type="ECO:0000256" key="2">
    <source>
        <dbReference type="ARBA" id="ARBA00022692"/>
    </source>
</evidence>
<proteinExistence type="predicted"/>
<feature type="transmembrane region" description="Helical" evidence="5">
    <location>
        <begin position="253"/>
        <end position="272"/>
    </location>
</feature>
<keyword evidence="3 5" id="KW-1133">Transmembrane helix</keyword>
<feature type="transmembrane region" description="Helical" evidence="5">
    <location>
        <begin position="103"/>
        <end position="124"/>
    </location>
</feature>
<accession>A0A6J6CRR8</accession>
<dbReference type="GO" id="GO:0016020">
    <property type="term" value="C:membrane"/>
    <property type="evidence" value="ECO:0007669"/>
    <property type="project" value="UniProtKB-SubCell"/>
</dbReference>
<gene>
    <name evidence="7" type="ORF">UFOPK1421_01483</name>
    <name evidence="8" type="ORF">UFOPK4422_01703</name>
</gene>
<evidence type="ECO:0000256" key="5">
    <source>
        <dbReference type="SAM" id="Phobius"/>
    </source>
</evidence>
<dbReference type="SUPFAM" id="SSF103481">
    <property type="entry name" value="Multidrug resistance efflux transporter EmrE"/>
    <property type="match status" value="2"/>
</dbReference>
<sequence>MSETVAHPQESDLRFGPAEWALSGVISLVWGSSFLFIAIAIDHVATPVVPMARTFFGALALACIPSARRMVERSDIARLVLLSFVWMGLPFLLYPMAEETTSTAITGMLNGGLPVVTVVVGAIWFRRMPSVFRMVSVLIGFAGIALISFSSVSGDEKGAAADVRGVVLLLLALLCYGIAVNIAAPLQRKYGSLRLMLWVESLAFLWSLPLGIPALFDSHFAWSALFALLALGAVGTGLAFAVYGVLLGRSGTVRGMIGTFFTPIVGVILGVLFRDEHIRWPAIIGMLIVVAGAIMTSRPDHNESFRHRGV</sequence>
<dbReference type="InterPro" id="IPR000620">
    <property type="entry name" value="EamA_dom"/>
</dbReference>
<keyword evidence="2 5" id="KW-0812">Transmembrane</keyword>
<dbReference type="Pfam" id="PF00892">
    <property type="entry name" value="EamA"/>
    <property type="match status" value="2"/>
</dbReference>
<dbReference type="EMBL" id="CAEZSL010000217">
    <property type="protein sequence ID" value="CAB4554141.1"/>
    <property type="molecule type" value="Genomic_DNA"/>
</dbReference>
<dbReference type="PANTHER" id="PTHR32322">
    <property type="entry name" value="INNER MEMBRANE TRANSPORTER"/>
    <property type="match status" value="1"/>
</dbReference>
<feature type="domain" description="EamA" evidence="6">
    <location>
        <begin position="26"/>
        <end position="148"/>
    </location>
</feature>
<evidence type="ECO:0000313" key="8">
    <source>
        <dbReference type="EMBL" id="CAB5137215.1"/>
    </source>
</evidence>
<evidence type="ECO:0000256" key="4">
    <source>
        <dbReference type="ARBA" id="ARBA00023136"/>
    </source>
</evidence>
<feature type="transmembrane region" description="Helical" evidence="5">
    <location>
        <begin position="20"/>
        <end position="41"/>
    </location>
</feature>
<feature type="transmembrane region" description="Helical" evidence="5">
    <location>
        <begin position="195"/>
        <end position="216"/>
    </location>
</feature>
<evidence type="ECO:0000259" key="6">
    <source>
        <dbReference type="Pfam" id="PF00892"/>
    </source>
</evidence>
<feature type="transmembrane region" description="Helical" evidence="5">
    <location>
        <begin position="163"/>
        <end position="183"/>
    </location>
</feature>
<feature type="transmembrane region" description="Helical" evidence="5">
    <location>
        <begin position="278"/>
        <end position="296"/>
    </location>
</feature>
<dbReference type="PANTHER" id="PTHR32322:SF2">
    <property type="entry name" value="EAMA DOMAIN-CONTAINING PROTEIN"/>
    <property type="match status" value="1"/>
</dbReference>
<name>A0A6J6CRR8_9ZZZZ</name>
<dbReference type="AlphaFoldDB" id="A0A6J6CRR8"/>
<comment type="subcellular location">
    <subcellularLocation>
        <location evidence="1">Membrane</location>
        <topology evidence="1">Multi-pass membrane protein</topology>
    </subcellularLocation>
</comment>
<dbReference type="InterPro" id="IPR050638">
    <property type="entry name" value="AA-Vitamin_Transporters"/>
</dbReference>
<keyword evidence="4 5" id="KW-0472">Membrane</keyword>
<organism evidence="7">
    <name type="scientific">freshwater metagenome</name>
    <dbReference type="NCBI Taxonomy" id="449393"/>
    <lineage>
        <taxon>unclassified sequences</taxon>
        <taxon>metagenomes</taxon>
        <taxon>ecological metagenomes</taxon>
    </lineage>
</organism>
<feature type="transmembrane region" description="Helical" evidence="5">
    <location>
        <begin position="79"/>
        <end position="97"/>
    </location>
</feature>
<dbReference type="InterPro" id="IPR037185">
    <property type="entry name" value="EmrE-like"/>
</dbReference>
<evidence type="ECO:0000256" key="3">
    <source>
        <dbReference type="ARBA" id="ARBA00022989"/>
    </source>
</evidence>